<dbReference type="PANTHER" id="PTHR43968">
    <property type="match status" value="1"/>
</dbReference>
<evidence type="ECO:0000259" key="1">
    <source>
        <dbReference type="PROSITE" id="PS50404"/>
    </source>
</evidence>
<dbReference type="SUPFAM" id="SSF47616">
    <property type="entry name" value="GST C-terminal domain-like"/>
    <property type="match status" value="1"/>
</dbReference>
<comment type="caution">
    <text evidence="2">The sequence shown here is derived from an EMBL/GenBank/DDBJ whole genome shotgun (WGS) entry which is preliminary data.</text>
</comment>
<reference evidence="2 3" key="1">
    <citation type="submission" date="2018-09" db="EMBL/GenBank/DDBJ databases">
        <authorList>
            <person name="Zhu H."/>
        </authorList>
    </citation>
    <scope>NUCLEOTIDE SEQUENCE [LARGE SCALE GENOMIC DNA]</scope>
    <source>
        <strain evidence="2 3">K1W22B-8</strain>
    </source>
</reference>
<dbReference type="InterPro" id="IPR050983">
    <property type="entry name" value="GST_Omega/HSP26"/>
</dbReference>
<dbReference type="InterPro" id="IPR036249">
    <property type="entry name" value="Thioredoxin-like_sf"/>
</dbReference>
<accession>A0A418WJC4</accession>
<keyword evidence="2" id="KW-0808">Transferase</keyword>
<name>A0A418WJC4_9PROT</name>
<dbReference type="InterPro" id="IPR036282">
    <property type="entry name" value="Glutathione-S-Trfase_C_sf"/>
</dbReference>
<evidence type="ECO:0000313" key="3">
    <source>
        <dbReference type="Proteomes" id="UP000284605"/>
    </source>
</evidence>
<dbReference type="EMBL" id="QYUK01000011">
    <property type="protein sequence ID" value="RJF90115.1"/>
    <property type="molecule type" value="Genomic_DNA"/>
</dbReference>
<evidence type="ECO:0000313" key="2">
    <source>
        <dbReference type="EMBL" id="RJF90115.1"/>
    </source>
</evidence>
<feature type="domain" description="GST N-terminal" evidence="1">
    <location>
        <begin position="1"/>
        <end position="80"/>
    </location>
</feature>
<dbReference type="RefSeq" id="WP_119782422.1">
    <property type="nucleotide sequence ID" value="NZ_QYUK01000011.1"/>
</dbReference>
<dbReference type="Gene3D" id="3.40.30.10">
    <property type="entry name" value="Glutaredoxin"/>
    <property type="match status" value="1"/>
</dbReference>
<dbReference type="Gene3D" id="1.20.1050.10">
    <property type="match status" value="1"/>
</dbReference>
<sequence length="202" mass="22271">MKLRFSPTSPYVRKVLIFAHETGLAAGIELVPTNVWVPETDIGTVNPLGKVPALITKDGTVLFDSPVILDYLDHHHDGARRIPLKGKERWSVLRLQALADGILDAAVSRLLESRRPEGERSPAWVERQRAAIIRGLDALEAEAAGFGEVLDVGQITLLAALGYLDFRFSHEDWRQGRPRLAAWFAQASARPAYAATAPYDPT</sequence>
<dbReference type="OrthoDB" id="9795329at2"/>
<organism evidence="2 3">
    <name type="scientific">Oleomonas cavernae</name>
    <dbReference type="NCBI Taxonomy" id="2320859"/>
    <lineage>
        <taxon>Bacteria</taxon>
        <taxon>Pseudomonadati</taxon>
        <taxon>Pseudomonadota</taxon>
        <taxon>Alphaproteobacteria</taxon>
        <taxon>Acetobacterales</taxon>
        <taxon>Acetobacteraceae</taxon>
        <taxon>Oleomonas</taxon>
    </lineage>
</organism>
<dbReference type="CDD" id="cd03205">
    <property type="entry name" value="GST_C_6"/>
    <property type="match status" value="1"/>
</dbReference>
<dbReference type="GO" id="GO:0016740">
    <property type="term" value="F:transferase activity"/>
    <property type="evidence" value="ECO:0007669"/>
    <property type="project" value="UniProtKB-KW"/>
</dbReference>
<dbReference type="GO" id="GO:0005737">
    <property type="term" value="C:cytoplasm"/>
    <property type="evidence" value="ECO:0007669"/>
    <property type="project" value="TreeGrafter"/>
</dbReference>
<proteinExistence type="predicted"/>
<dbReference type="Pfam" id="PF13410">
    <property type="entry name" value="GST_C_2"/>
    <property type="match status" value="1"/>
</dbReference>
<dbReference type="InterPro" id="IPR004045">
    <property type="entry name" value="Glutathione_S-Trfase_N"/>
</dbReference>
<keyword evidence="3" id="KW-1185">Reference proteome</keyword>
<gene>
    <name evidence="2" type="ORF">D3874_21080</name>
</gene>
<dbReference type="Pfam" id="PF13409">
    <property type="entry name" value="GST_N_2"/>
    <property type="match status" value="1"/>
</dbReference>
<protein>
    <submittedName>
        <fullName evidence="2">Glutathione S-transferase</fullName>
    </submittedName>
</protein>
<dbReference type="CDD" id="cd03049">
    <property type="entry name" value="GST_N_3"/>
    <property type="match status" value="1"/>
</dbReference>
<dbReference type="Proteomes" id="UP000284605">
    <property type="component" value="Unassembled WGS sequence"/>
</dbReference>
<dbReference type="AlphaFoldDB" id="A0A418WJC4"/>
<dbReference type="SUPFAM" id="SSF52833">
    <property type="entry name" value="Thioredoxin-like"/>
    <property type="match status" value="1"/>
</dbReference>
<dbReference type="PROSITE" id="PS50404">
    <property type="entry name" value="GST_NTER"/>
    <property type="match status" value="1"/>
</dbReference>
<dbReference type="PANTHER" id="PTHR43968:SF6">
    <property type="entry name" value="GLUTATHIONE S-TRANSFERASE OMEGA"/>
    <property type="match status" value="1"/>
</dbReference>